<keyword evidence="3 6" id="KW-1133">Transmembrane helix</keyword>
<accession>A0AAX4KM45</accession>
<keyword evidence="2 6" id="KW-0812">Transmembrane</keyword>
<evidence type="ECO:0000256" key="6">
    <source>
        <dbReference type="SAM" id="Phobius"/>
    </source>
</evidence>
<evidence type="ECO:0000313" key="7">
    <source>
        <dbReference type="EMBL" id="WWD07427.1"/>
    </source>
</evidence>
<feature type="transmembrane region" description="Helical" evidence="6">
    <location>
        <begin position="143"/>
        <end position="162"/>
    </location>
</feature>
<dbReference type="InterPro" id="IPR040254">
    <property type="entry name" value="Ecm3-like"/>
</dbReference>
<protein>
    <recommendedName>
        <fullName evidence="9">Auxin efflux carrier</fullName>
    </recommendedName>
</protein>
<gene>
    <name evidence="7" type="ORF">V865_005525</name>
</gene>
<dbReference type="RefSeq" id="XP_066085394.1">
    <property type="nucleotide sequence ID" value="XM_066229297.1"/>
</dbReference>
<dbReference type="AlphaFoldDB" id="A0AAX4KM45"/>
<dbReference type="InterPro" id="IPR004776">
    <property type="entry name" value="Mem_transp_PIN-like"/>
</dbReference>
<dbReference type="GO" id="GO:0016020">
    <property type="term" value="C:membrane"/>
    <property type="evidence" value="ECO:0007669"/>
    <property type="project" value="UniProtKB-SubCell"/>
</dbReference>
<dbReference type="Proteomes" id="UP001358614">
    <property type="component" value="Chromosome 1"/>
</dbReference>
<evidence type="ECO:0000256" key="4">
    <source>
        <dbReference type="ARBA" id="ARBA00023136"/>
    </source>
</evidence>
<name>A0AAX4KM45_9TREE</name>
<feature type="transmembrane region" description="Helical" evidence="6">
    <location>
        <begin position="71"/>
        <end position="91"/>
    </location>
</feature>
<dbReference type="PANTHER" id="PTHR31274:SF1">
    <property type="entry name" value="AGL149CP"/>
    <property type="match status" value="1"/>
</dbReference>
<dbReference type="KEGG" id="ker:91104326"/>
<sequence length="552" mass="60334">MTTETGAIIYKAFAPTIKMMICIGLGIVLTKKCNFQPVNAKGVSILSLNISLPLLIFGSMVSAFTPENIKAFGPLFMVAVVYQLIGLLFAVITRELFYVPKDFHHGILVLGMLSNWGNLPTAVVQTLAKSSPFDPDTDVELGVAYIAVFVLVMTVTLFPLGMHKMCAWDFREDNLLGPPPLPIKERWVQRLSSVKSIFRPSKIKEDDEEQGEKRHDSEMTLSSPENAPASASDEIARPSHGASKSSKRTSSNDVFDDQEESGDTVAPDLVYRARFAGGADMSRKKSRASSFHSLMESTRPIPPTAPLEASGIAEPCQDPISPNPNQLNPVCSHHGGESYNYHHLATPAPSIHAPKKPLKQRMWKYLEPFLTPFMAAIVLGIICSTVRPIKALLVPVDGWSVSRIPNAPNDEPPLSFIMDTATFLGGISIPGGLVLLGASFGRLKLPKKWSDIPFAAILAMTIFKMVILPLIGVFFIEGLRDHTDLYPKEDKMRTFVAILLSGTPSSVNQLVITQLYNPNGTADTLSTFLLLQYIMMPILSTALAAIALFVVK</sequence>
<feature type="region of interest" description="Disordered" evidence="5">
    <location>
        <begin position="201"/>
        <end position="265"/>
    </location>
</feature>
<keyword evidence="8" id="KW-1185">Reference proteome</keyword>
<keyword evidence="4 6" id="KW-0472">Membrane</keyword>
<dbReference type="Pfam" id="PF03547">
    <property type="entry name" value="Mem_trans"/>
    <property type="match status" value="1"/>
</dbReference>
<feature type="transmembrane region" description="Helical" evidence="6">
    <location>
        <begin position="452"/>
        <end position="476"/>
    </location>
</feature>
<feature type="transmembrane region" description="Helical" evidence="6">
    <location>
        <begin position="12"/>
        <end position="30"/>
    </location>
</feature>
<feature type="transmembrane region" description="Helical" evidence="6">
    <location>
        <begin position="530"/>
        <end position="551"/>
    </location>
</feature>
<dbReference type="GeneID" id="91104326"/>
<evidence type="ECO:0000313" key="8">
    <source>
        <dbReference type="Proteomes" id="UP001358614"/>
    </source>
</evidence>
<dbReference type="GO" id="GO:0055085">
    <property type="term" value="P:transmembrane transport"/>
    <property type="evidence" value="ECO:0007669"/>
    <property type="project" value="InterPro"/>
</dbReference>
<feature type="region of interest" description="Disordered" evidence="5">
    <location>
        <begin position="279"/>
        <end position="325"/>
    </location>
</feature>
<evidence type="ECO:0000256" key="2">
    <source>
        <dbReference type="ARBA" id="ARBA00022692"/>
    </source>
</evidence>
<proteinExistence type="predicted"/>
<evidence type="ECO:0000256" key="1">
    <source>
        <dbReference type="ARBA" id="ARBA00004141"/>
    </source>
</evidence>
<evidence type="ECO:0000256" key="3">
    <source>
        <dbReference type="ARBA" id="ARBA00022989"/>
    </source>
</evidence>
<organism evidence="7 8">
    <name type="scientific">Kwoniella europaea PYCC6329</name>
    <dbReference type="NCBI Taxonomy" id="1423913"/>
    <lineage>
        <taxon>Eukaryota</taxon>
        <taxon>Fungi</taxon>
        <taxon>Dikarya</taxon>
        <taxon>Basidiomycota</taxon>
        <taxon>Agaricomycotina</taxon>
        <taxon>Tremellomycetes</taxon>
        <taxon>Tremellales</taxon>
        <taxon>Cryptococcaceae</taxon>
        <taxon>Kwoniella</taxon>
    </lineage>
</organism>
<dbReference type="PANTHER" id="PTHR31274">
    <property type="entry name" value="PROTEIN ECM3"/>
    <property type="match status" value="1"/>
</dbReference>
<feature type="transmembrane region" description="Helical" evidence="6">
    <location>
        <begin position="369"/>
        <end position="389"/>
    </location>
</feature>
<reference evidence="7 8" key="1">
    <citation type="submission" date="2024-01" db="EMBL/GenBank/DDBJ databases">
        <title>Comparative genomics of Cryptococcus and Kwoniella reveals pathogenesis evolution and contrasting modes of karyotype evolution via chromosome fusion or intercentromeric recombination.</title>
        <authorList>
            <person name="Coelho M.A."/>
            <person name="David-Palma M."/>
            <person name="Shea T."/>
            <person name="Bowers K."/>
            <person name="McGinley-Smith S."/>
            <person name="Mohammad A.W."/>
            <person name="Gnirke A."/>
            <person name="Yurkov A.M."/>
            <person name="Nowrousian M."/>
            <person name="Sun S."/>
            <person name="Cuomo C.A."/>
            <person name="Heitman J."/>
        </authorList>
    </citation>
    <scope>NUCLEOTIDE SEQUENCE [LARGE SCALE GENOMIC DNA]</scope>
    <source>
        <strain evidence="7 8">PYCC6329</strain>
    </source>
</reference>
<feature type="transmembrane region" description="Helical" evidence="6">
    <location>
        <begin position="421"/>
        <end position="440"/>
    </location>
</feature>
<comment type="subcellular location">
    <subcellularLocation>
        <location evidence="1">Membrane</location>
        <topology evidence="1">Multi-pass membrane protein</topology>
    </subcellularLocation>
</comment>
<feature type="compositionally biased region" description="Polar residues" evidence="5">
    <location>
        <begin position="242"/>
        <end position="253"/>
    </location>
</feature>
<evidence type="ECO:0008006" key="9">
    <source>
        <dbReference type="Google" id="ProtNLM"/>
    </source>
</evidence>
<dbReference type="EMBL" id="CP144089">
    <property type="protein sequence ID" value="WWD07427.1"/>
    <property type="molecule type" value="Genomic_DNA"/>
</dbReference>
<evidence type="ECO:0000256" key="5">
    <source>
        <dbReference type="SAM" id="MobiDB-lite"/>
    </source>
</evidence>
<feature type="transmembrane region" description="Helical" evidence="6">
    <location>
        <begin position="42"/>
        <end position="65"/>
    </location>
</feature>